<dbReference type="InterPro" id="IPR018247">
    <property type="entry name" value="EF_Hand_1_Ca_BS"/>
</dbReference>
<dbReference type="Gene3D" id="3.60.21.10">
    <property type="match status" value="1"/>
</dbReference>
<dbReference type="GO" id="GO:0016787">
    <property type="term" value="F:hydrolase activity"/>
    <property type="evidence" value="ECO:0007669"/>
    <property type="project" value="InterPro"/>
</dbReference>
<keyword evidence="2" id="KW-0732">Signal</keyword>
<keyword evidence="1" id="KW-0106">Calcium</keyword>
<dbReference type="SUPFAM" id="SSF56300">
    <property type="entry name" value="Metallo-dependent phosphatases"/>
    <property type="match status" value="1"/>
</dbReference>
<comment type="caution">
    <text evidence="4">The sequence shown here is derived from an EMBL/GenBank/DDBJ whole genome shotgun (WGS) entry which is preliminary data.</text>
</comment>
<dbReference type="InterPro" id="IPR004843">
    <property type="entry name" value="Calcineurin-like_PHP"/>
</dbReference>
<dbReference type="InterPro" id="IPR029052">
    <property type="entry name" value="Metallo-depent_PP-like"/>
</dbReference>
<evidence type="ECO:0000313" key="4">
    <source>
        <dbReference type="EMBL" id="CAH0371143.1"/>
    </source>
</evidence>
<dbReference type="InterPro" id="IPR011992">
    <property type="entry name" value="EF-hand-dom_pair"/>
</dbReference>
<feature type="signal peptide" evidence="2">
    <location>
        <begin position="1"/>
        <end position="27"/>
    </location>
</feature>
<feature type="chain" id="PRO_5035320429" description="EF-hand domain-containing protein" evidence="2">
    <location>
        <begin position="28"/>
        <end position="600"/>
    </location>
</feature>
<evidence type="ECO:0000256" key="2">
    <source>
        <dbReference type="SAM" id="SignalP"/>
    </source>
</evidence>
<organism evidence="4 5">
    <name type="scientific">Pelagomonas calceolata</name>
    <dbReference type="NCBI Taxonomy" id="35677"/>
    <lineage>
        <taxon>Eukaryota</taxon>
        <taxon>Sar</taxon>
        <taxon>Stramenopiles</taxon>
        <taxon>Ochrophyta</taxon>
        <taxon>Pelagophyceae</taxon>
        <taxon>Pelagomonadales</taxon>
        <taxon>Pelagomonadaceae</taxon>
        <taxon>Pelagomonas</taxon>
    </lineage>
</organism>
<dbReference type="Gene3D" id="1.10.238.10">
    <property type="entry name" value="EF-hand"/>
    <property type="match status" value="1"/>
</dbReference>
<dbReference type="AlphaFoldDB" id="A0A8J2SFN4"/>
<dbReference type="GO" id="GO:0005509">
    <property type="term" value="F:calcium ion binding"/>
    <property type="evidence" value="ECO:0007669"/>
    <property type="project" value="InterPro"/>
</dbReference>
<feature type="domain" description="EF-hand" evidence="3">
    <location>
        <begin position="514"/>
        <end position="549"/>
    </location>
</feature>
<dbReference type="Pfam" id="PF13202">
    <property type="entry name" value="EF-hand_5"/>
    <property type="match status" value="1"/>
</dbReference>
<feature type="domain" description="EF-hand" evidence="3">
    <location>
        <begin position="554"/>
        <end position="589"/>
    </location>
</feature>
<dbReference type="PANTHER" id="PTHR11575:SF48">
    <property type="entry name" value="5'-NUCLEOTIDASE"/>
    <property type="match status" value="1"/>
</dbReference>
<dbReference type="PROSITE" id="PS50222">
    <property type="entry name" value="EF_HAND_2"/>
    <property type="match status" value="2"/>
</dbReference>
<dbReference type="InterPro" id="IPR006179">
    <property type="entry name" value="5_nucleotidase/apyrase"/>
</dbReference>
<gene>
    <name evidence="4" type="ORF">PECAL_3P10710</name>
</gene>
<dbReference type="Pfam" id="PF00149">
    <property type="entry name" value="Metallophos"/>
    <property type="match status" value="1"/>
</dbReference>
<protein>
    <recommendedName>
        <fullName evidence="3">EF-hand domain-containing protein</fullName>
    </recommendedName>
</protein>
<name>A0A8J2SFN4_9STRA</name>
<dbReference type="SUPFAM" id="SSF47473">
    <property type="entry name" value="EF-hand"/>
    <property type="match status" value="1"/>
</dbReference>
<dbReference type="OrthoDB" id="10252235at2759"/>
<proteinExistence type="predicted"/>
<dbReference type="GO" id="GO:0009166">
    <property type="term" value="P:nucleotide catabolic process"/>
    <property type="evidence" value="ECO:0007669"/>
    <property type="project" value="InterPro"/>
</dbReference>
<accession>A0A8J2SFN4</accession>
<dbReference type="EMBL" id="CAKKNE010000003">
    <property type="protein sequence ID" value="CAH0371143.1"/>
    <property type="molecule type" value="Genomic_DNA"/>
</dbReference>
<keyword evidence="5" id="KW-1185">Reference proteome</keyword>
<evidence type="ECO:0000256" key="1">
    <source>
        <dbReference type="ARBA" id="ARBA00022837"/>
    </source>
</evidence>
<evidence type="ECO:0000259" key="3">
    <source>
        <dbReference type="PROSITE" id="PS50222"/>
    </source>
</evidence>
<reference evidence="4" key="1">
    <citation type="submission" date="2021-11" db="EMBL/GenBank/DDBJ databases">
        <authorList>
            <consortium name="Genoscope - CEA"/>
            <person name="William W."/>
        </authorList>
    </citation>
    <scope>NUCLEOTIDE SEQUENCE</scope>
</reference>
<sequence length="600" mass="66075">MARTAVRAGRSMVSALTLLQWCSLARGLTVGVQSPSPTAARLTIVQVTDVYTLENFPRLKTLLHDVRTTNPATISMLTGDFLAPYLLSSIDKGHGMMRMINETPIDYLTWGNHEADIDHKEVCGHVRGYRGKWLNSNMLDHEAMDAQQEYDVVSIVSEDGTQTRRIGLVACLSDDPALYANFKAPGAFGGATIDCPWGTLRRLKSKLEDDERCDLVVPLQHTYVPDDHRTCREFDIPVVLSGHDHHKVDEVVAGTRLLKPGLDAIYATVLTIEWANAQQAEPTIAAEFVPLADYAADAAMAAAATEAYEVLAPLRNSELARVPAHFRPLSSSNSRGRVCSMGRLVCTLIRNAVNTDRSLGGEHVDGCIIMGGNIRGGADYSPESFFSLETLEAEVKPEEVVGIVEMPGWLLSEGVRATHRGDPIPGWFQYGDGIDECEEADAITMVAGRPLERDAVYRIVTKVGDLTNGQSAPFTDYYTSHPEALPPKGNYLNIHSLLMSYFARNLWHRMWEDIHADDEDGVLDALDLDGDGQISVEEIHAALARILGMSTDCTQMALARYVHRFADVNGQGEVTRDDLLRFVRDEGLFSDYEDGLRVTA</sequence>
<dbReference type="PANTHER" id="PTHR11575">
    <property type="entry name" value="5'-NUCLEOTIDASE-RELATED"/>
    <property type="match status" value="1"/>
</dbReference>
<dbReference type="InterPro" id="IPR002048">
    <property type="entry name" value="EF_hand_dom"/>
</dbReference>
<dbReference type="Proteomes" id="UP000789595">
    <property type="component" value="Unassembled WGS sequence"/>
</dbReference>
<dbReference type="PROSITE" id="PS00018">
    <property type="entry name" value="EF_HAND_1"/>
    <property type="match status" value="1"/>
</dbReference>
<evidence type="ECO:0000313" key="5">
    <source>
        <dbReference type="Proteomes" id="UP000789595"/>
    </source>
</evidence>